<sequence>MTPFVCANEPAASYVRAHATMMYIDPPTQLYNITGACNWGRIVTDTAWTRYGVAPLRTGSHRLAANIVVYLLNIERMVERNVSSNPYAIIPCNSTSNSTNSSDQTQVLGCSAGDAVTLLAPTMICRISFSGPDPPKCADSDGDARDDVRGGSFVDEHRHVLDHGGRTELLADVLRDGSKPHATRHGNGSHRNVRHDVGHFGEWLHRRFIYDNRLDAAVPRASLTLGLGSTASCSTFSVVGTSVYCRFQGLSTLTRGTYQTYINGVSTGIPLKIQTNLASLNHTLCSSTHTFSPDRTAIVTETRTWVATPSLTHTTSITDEATPSTPSLAATQAVSFTATPREGIQSQWTVSSITLVTVTVSLSISLSPTTVSVSTTNAVACTRSTSPTITPSPMIMSLTRQSTSMSIVVAAPSRSSSTMIMSPTTIVLTPSTSISLSRSIQSVSSATGAVRSHLSPTTTLSSTPVTNTKSNSDRVTDVTPNTIGGSCGNTLTLKPHMTTLPPNFTLSLTLTTSSTRHLSASLFVVTSRRLRQTTASTTMISFVSTPSTSLERDCQLIDVVASMTHSSANEAQPPKKNLLQSYCVTVKSFDQQVTTSTIAPQSSTRELQHDLLSVSSSTMLQSESATQPSSSITVDTLHHTHTMMSSKQITAAKTEVGVQVGGVDPPQAAATIIQDVSSAGTFVCCFGIVVVLLIVCVVLVLSVVLRRFWKYYRDSELYLSSSGFVRYVAVHHIYISGLGISCDDHCVLVHAMKCAAHVSITACVFTVFVQYVATQQPSSNLGVDIGWGTLSVVLSFTSIRLLTALVRYYNLQGFQAPPRCLDNNAPLHPSMSSTATGQCQPSTTSTNASSMFDATIDLTGLMQEVTCPTDAMCVVNALSEFATLTLTMRQAPHAPSRTTLPGQVGISHNHNDATKIVGFDDITCLEGNEDLRCDDFIFSDSIDVDSLLAMEKPEQVACNATQLHAVNSATKQTFPYDRRTSMVDSFSCTLRMMTSLSTHSCLKILQSNVKDDQPPPTHEVSLMGWMKTTEAEEAMINRNDVTDNRCVVSLSSGGSCSNDISLFDDRQLATCASPRLETYDSLRIRRWVCTLNIVLLVAAFRCDCDAVEHCILFTHTCARHVHVVAFLITLFVVDACILQPAWIAIVAYWSTKRSVAFSFLMHATLFVVQYLATLWQRFLYHVAKRN</sequence>
<feature type="transmembrane region" description="Helical" evidence="2">
    <location>
        <begin position="679"/>
        <end position="705"/>
    </location>
</feature>
<dbReference type="AlphaFoldDB" id="A0A0S4JVM1"/>
<accession>A0A0S4JVM1</accession>
<keyword evidence="4" id="KW-1185">Reference proteome</keyword>
<protein>
    <submittedName>
        <fullName evidence="3">Transmembrane protein, putative</fullName>
    </submittedName>
</protein>
<feature type="compositionally biased region" description="Low complexity" evidence="1">
    <location>
        <begin position="454"/>
        <end position="468"/>
    </location>
</feature>
<evidence type="ECO:0000313" key="4">
    <source>
        <dbReference type="Proteomes" id="UP000051952"/>
    </source>
</evidence>
<evidence type="ECO:0000256" key="2">
    <source>
        <dbReference type="SAM" id="Phobius"/>
    </source>
</evidence>
<proteinExistence type="predicted"/>
<dbReference type="VEuPathDB" id="TriTrypDB:BSAL_25190"/>
<evidence type="ECO:0000313" key="3">
    <source>
        <dbReference type="EMBL" id="CUG92628.1"/>
    </source>
</evidence>
<keyword evidence="2" id="KW-1133">Transmembrane helix</keyword>
<dbReference type="EMBL" id="CYKH01002071">
    <property type="protein sequence ID" value="CUG92628.1"/>
    <property type="molecule type" value="Genomic_DNA"/>
</dbReference>
<feature type="transmembrane region" description="Helical" evidence="2">
    <location>
        <begin position="754"/>
        <end position="773"/>
    </location>
</feature>
<feature type="transmembrane region" description="Helical" evidence="2">
    <location>
        <begin position="1123"/>
        <end position="1149"/>
    </location>
</feature>
<name>A0A0S4JVM1_BODSA</name>
<gene>
    <name evidence="3" type="ORF">BSAL_38565</name>
</gene>
<reference evidence="4" key="1">
    <citation type="submission" date="2015-09" db="EMBL/GenBank/DDBJ databases">
        <authorList>
            <consortium name="Pathogen Informatics"/>
        </authorList>
    </citation>
    <scope>NUCLEOTIDE SEQUENCE [LARGE SCALE GENOMIC DNA]</scope>
    <source>
        <strain evidence="4">Lake Konstanz</strain>
    </source>
</reference>
<feature type="transmembrane region" description="Helical" evidence="2">
    <location>
        <begin position="1155"/>
        <end position="1175"/>
    </location>
</feature>
<dbReference type="VEuPathDB" id="TriTrypDB:BSAL_72305"/>
<feature type="transmembrane region" description="Helical" evidence="2">
    <location>
        <begin position="785"/>
        <end position="809"/>
    </location>
</feature>
<evidence type="ECO:0000256" key="1">
    <source>
        <dbReference type="SAM" id="MobiDB-lite"/>
    </source>
</evidence>
<feature type="region of interest" description="Disordered" evidence="1">
    <location>
        <begin position="454"/>
        <end position="473"/>
    </location>
</feature>
<dbReference type="Proteomes" id="UP000051952">
    <property type="component" value="Unassembled WGS sequence"/>
</dbReference>
<keyword evidence="2 3" id="KW-0812">Transmembrane</keyword>
<keyword evidence="2" id="KW-0472">Membrane</keyword>
<organism evidence="3 4">
    <name type="scientific">Bodo saltans</name>
    <name type="common">Flagellated protozoan</name>
    <dbReference type="NCBI Taxonomy" id="75058"/>
    <lineage>
        <taxon>Eukaryota</taxon>
        <taxon>Discoba</taxon>
        <taxon>Euglenozoa</taxon>
        <taxon>Kinetoplastea</taxon>
        <taxon>Metakinetoplastina</taxon>
        <taxon>Eubodonida</taxon>
        <taxon>Bodonidae</taxon>
        <taxon>Bodo</taxon>
    </lineage>
</organism>